<gene>
    <name evidence="2" type="ORF">PR048_007558</name>
</gene>
<proteinExistence type="predicted"/>
<dbReference type="EMBL" id="JARBHB010000003">
    <property type="protein sequence ID" value="KAJ8888071.1"/>
    <property type="molecule type" value="Genomic_DNA"/>
</dbReference>
<evidence type="ECO:0000313" key="2">
    <source>
        <dbReference type="EMBL" id="KAJ8888071.1"/>
    </source>
</evidence>
<name>A0ABQ9HUN6_9NEOP</name>
<keyword evidence="3" id="KW-1185">Reference proteome</keyword>
<feature type="region of interest" description="Disordered" evidence="1">
    <location>
        <begin position="1"/>
        <end position="56"/>
    </location>
</feature>
<feature type="compositionally biased region" description="Basic and acidic residues" evidence="1">
    <location>
        <begin position="33"/>
        <end position="42"/>
    </location>
</feature>
<reference evidence="2 3" key="1">
    <citation type="submission" date="2023-02" db="EMBL/GenBank/DDBJ databases">
        <title>LHISI_Scaffold_Assembly.</title>
        <authorList>
            <person name="Stuart O.P."/>
            <person name="Cleave R."/>
            <person name="Magrath M.J.L."/>
            <person name="Mikheyev A.S."/>
        </authorList>
    </citation>
    <scope>NUCLEOTIDE SEQUENCE [LARGE SCALE GENOMIC DNA]</scope>
    <source>
        <strain evidence="2">Daus_M_001</strain>
        <tissue evidence="2">Leg muscle</tissue>
    </source>
</reference>
<organism evidence="2 3">
    <name type="scientific">Dryococelus australis</name>
    <dbReference type="NCBI Taxonomy" id="614101"/>
    <lineage>
        <taxon>Eukaryota</taxon>
        <taxon>Metazoa</taxon>
        <taxon>Ecdysozoa</taxon>
        <taxon>Arthropoda</taxon>
        <taxon>Hexapoda</taxon>
        <taxon>Insecta</taxon>
        <taxon>Pterygota</taxon>
        <taxon>Neoptera</taxon>
        <taxon>Polyneoptera</taxon>
        <taxon>Phasmatodea</taxon>
        <taxon>Verophasmatodea</taxon>
        <taxon>Anareolatae</taxon>
        <taxon>Phasmatidae</taxon>
        <taxon>Eurycanthinae</taxon>
        <taxon>Dryococelus</taxon>
    </lineage>
</organism>
<comment type="caution">
    <text evidence="2">The sequence shown here is derived from an EMBL/GenBank/DDBJ whole genome shotgun (WGS) entry which is preliminary data.</text>
</comment>
<protein>
    <submittedName>
        <fullName evidence="2">Uncharacterized protein</fullName>
    </submittedName>
</protein>
<accession>A0ABQ9HUN6</accession>
<evidence type="ECO:0000256" key="1">
    <source>
        <dbReference type="SAM" id="MobiDB-lite"/>
    </source>
</evidence>
<evidence type="ECO:0000313" key="3">
    <source>
        <dbReference type="Proteomes" id="UP001159363"/>
    </source>
</evidence>
<sequence>MVVGTWKESLPAATGDWRQERDRESLPATTGDSSHKGTRCSDHTTTLASSGARRPTTKLTMSGTQLPGLHYNSVPVLSTIMADEHNYCSLTEVLKLIDEPFNADKSKLKEIIDNVEAAIELTNPLNHYQLLKFVKGKIHGEAKTKLLARTAIDSWE</sequence>
<dbReference type="Proteomes" id="UP001159363">
    <property type="component" value="Chromosome 3"/>
</dbReference>